<organism evidence="2 3">
    <name type="scientific">Desulfosarcina ovata subsp. ovata</name>
    <dbReference type="NCBI Taxonomy" id="2752305"/>
    <lineage>
        <taxon>Bacteria</taxon>
        <taxon>Pseudomonadati</taxon>
        <taxon>Thermodesulfobacteriota</taxon>
        <taxon>Desulfobacteria</taxon>
        <taxon>Desulfobacterales</taxon>
        <taxon>Desulfosarcinaceae</taxon>
        <taxon>Desulfosarcina</taxon>
    </lineage>
</organism>
<feature type="domain" description="DUF5615" evidence="1">
    <location>
        <begin position="1"/>
        <end position="65"/>
    </location>
</feature>
<dbReference type="Proteomes" id="UP000422108">
    <property type="component" value="Chromosome"/>
</dbReference>
<dbReference type="InterPro" id="IPR041049">
    <property type="entry name" value="DUF5615"/>
</dbReference>
<name>A0A5K8AII3_9BACT</name>
<evidence type="ECO:0000313" key="3">
    <source>
        <dbReference type="Proteomes" id="UP000422108"/>
    </source>
</evidence>
<reference evidence="2 3" key="1">
    <citation type="submission" date="2019-11" db="EMBL/GenBank/DDBJ databases">
        <title>Comparative genomics of hydrocarbon-degrading Desulfosarcina strains.</title>
        <authorList>
            <person name="Watanabe M."/>
            <person name="Kojima H."/>
            <person name="Fukui M."/>
        </authorList>
    </citation>
    <scope>NUCLEOTIDE SEQUENCE [LARGE SCALE GENOMIC DNA]</scope>
    <source>
        <strain evidence="3">oXyS1</strain>
    </source>
</reference>
<keyword evidence="3" id="KW-1185">Reference proteome</keyword>
<sequence>MKLYLDKDISPRVSEILRKNGIDAVSAHEDGMLGASDEEQLAFAAAKERAMVTRNRDAFITLTVQAFEAAKTSQGAYHCPSYHI</sequence>
<accession>A0A5K8AII3</accession>
<dbReference type="EMBL" id="AP021879">
    <property type="protein sequence ID" value="BBO92477.1"/>
    <property type="molecule type" value="Genomic_DNA"/>
</dbReference>
<gene>
    <name evidence="2" type="ORF">DSCOOX_56570</name>
</gene>
<dbReference type="Pfam" id="PF18480">
    <property type="entry name" value="DUF5615"/>
    <property type="match status" value="1"/>
</dbReference>
<proteinExistence type="predicted"/>
<protein>
    <recommendedName>
        <fullName evidence="1">DUF5615 domain-containing protein</fullName>
    </recommendedName>
</protein>
<evidence type="ECO:0000313" key="2">
    <source>
        <dbReference type="EMBL" id="BBO92477.1"/>
    </source>
</evidence>
<evidence type="ECO:0000259" key="1">
    <source>
        <dbReference type="Pfam" id="PF18480"/>
    </source>
</evidence>
<dbReference type="RefSeq" id="WP_155313217.1">
    <property type="nucleotide sequence ID" value="NZ_AP021879.1"/>
</dbReference>
<dbReference type="AlphaFoldDB" id="A0A5K8AII3"/>